<keyword evidence="9" id="KW-0812">Transmembrane</keyword>
<feature type="transmembrane region" description="Helical" evidence="9">
    <location>
        <begin position="12"/>
        <end position="32"/>
    </location>
</feature>
<dbReference type="GO" id="GO:0004497">
    <property type="term" value="F:monooxygenase activity"/>
    <property type="evidence" value="ECO:0007669"/>
    <property type="project" value="UniProtKB-KW"/>
</dbReference>
<keyword evidence="5 7" id="KW-0408">Iron</keyword>
<sequence>MAILSLIENIDFLNLLVLVGFGIVTYVAQFYISYFTRKNPLPGPVPWPIIGVWENDMAMANKFQEKYGDIWEVWKWSERHVWIGRADLATKLLNPSYSNNNFPFRTTENEGLDLMDMTSKGVVFNLDWNSWNFNRSCVNRILMSPKFLRQSVVCTQNLFTEMEKYWLSLGLDNEIDLVQWMMRFMIDSTLIMTTNKNFHALANYYDTFSTSECLNHPLKDSERFVTAIRTHFMACIFFKDTPKYKRRLFPNVRRQAKKFLEELAWLNREVLKIIRERKQEIDRTSSEAELSSDLLTMLLTLNTFRDLNRESDARQISEDDVRAITYDIIGGGSDTTSNSFCYVIYYLSHYHEVRKTMLKELETVLGNDQITYEKLQKLHYCDAIIKEVFRLMPTVSVLFRVNAKPDEIDGHHFESSTTFMINVPGIHTHSTYWDNPQKFDPQRFMGKTTEGNNFIPFGGGSRICPGKQLSMLQMKALIALLYRKYDVELVDMNAPIKYCSTTVNHCSELVIKIKLRSEI</sequence>
<dbReference type="GO" id="GO:0020037">
    <property type="term" value="F:heme binding"/>
    <property type="evidence" value="ECO:0007669"/>
    <property type="project" value="InterPro"/>
</dbReference>
<keyword evidence="9" id="KW-1133">Transmembrane helix</keyword>
<evidence type="ECO:0000313" key="11">
    <source>
        <dbReference type="Proteomes" id="UP000789759"/>
    </source>
</evidence>
<evidence type="ECO:0000313" key="10">
    <source>
        <dbReference type="EMBL" id="CAG8721446.1"/>
    </source>
</evidence>
<comment type="similarity">
    <text evidence="1 8">Belongs to the cytochrome P450 family.</text>
</comment>
<evidence type="ECO:0000256" key="3">
    <source>
        <dbReference type="ARBA" id="ARBA00022723"/>
    </source>
</evidence>
<reference evidence="10" key="1">
    <citation type="submission" date="2021-06" db="EMBL/GenBank/DDBJ databases">
        <authorList>
            <person name="Kallberg Y."/>
            <person name="Tangrot J."/>
            <person name="Rosling A."/>
        </authorList>
    </citation>
    <scope>NUCLEOTIDE SEQUENCE</scope>
    <source>
        <strain evidence="10">FL966</strain>
    </source>
</reference>
<dbReference type="InterPro" id="IPR017972">
    <property type="entry name" value="Cyt_P450_CS"/>
</dbReference>
<keyword evidence="4 8" id="KW-0560">Oxidoreductase</keyword>
<evidence type="ECO:0000256" key="7">
    <source>
        <dbReference type="PIRSR" id="PIRSR602401-1"/>
    </source>
</evidence>
<dbReference type="PANTHER" id="PTHR24291">
    <property type="entry name" value="CYTOCHROME P450 FAMILY 4"/>
    <property type="match status" value="1"/>
</dbReference>
<name>A0A9N9I6F4_9GLOM</name>
<dbReference type="InterPro" id="IPR002401">
    <property type="entry name" value="Cyt_P450_E_grp-I"/>
</dbReference>
<protein>
    <submittedName>
        <fullName evidence="10">14621_t:CDS:1</fullName>
    </submittedName>
</protein>
<comment type="caution">
    <text evidence="10">The sequence shown here is derived from an EMBL/GenBank/DDBJ whole genome shotgun (WGS) entry which is preliminary data.</text>
</comment>
<dbReference type="PROSITE" id="PS00086">
    <property type="entry name" value="CYTOCHROME_P450"/>
    <property type="match status" value="1"/>
</dbReference>
<keyword evidence="9" id="KW-0472">Membrane</keyword>
<dbReference type="EMBL" id="CAJVQA010013039">
    <property type="protein sequence ID" value="CAG8721446.1"/>
    <property type="molecule type" value="Genomic_DNA"/>
</dbReference>
<evidence type="ECO:0000256" key="4">
    <source>
        <dbReference type="ARBA" id="ARBA00023002"/>
    </source>
</evidence>
<keyword evidence="3 7" id="KW-0479">Metal-binding</keyword>
<dbReference type="Gene3D" id="1.10.630.10">
    <property type="entry name" value="Cytochrome P450"/>
    <property type="match status" value="1"/>
</dbReference>
<dbReference type="OrthoDB" id="1470350at2759"/>
<dbReference type="GO" id="GO:0016705">
    <property type="term" value="F:oxidoreductase activity, acting on paired donors, with incorporation or reduction of molecular oxygen"/>
    <property type="evidence" value="ECO:0007669"/>
    <property type="project" value="InterPro"/>
</dbReference>
<dbReference type="Proteomes" id="UP000789759">
    <property type="component" value="Unassembled WGS sequence"/>
</dbReference>
<keyword evidence="2 7" id="KW-0349">Heme</keyword>
<dbReference type="InterPro" id="IPR036396">
    <property type="entry name" value="Cyt_P450_sf"/>
</dbReference>
<dbReference type="InterPro" id="IPR001128">
    <property type="entry name" value="Cyt_P450"/>
</dbReference>
<gene>
    <name evidence="10" type="ORF">CPELLU_LOCUS12918</name>
</gene>
<accession>A0A9N9I6F4</accession>
<evidence type="ECO:0000256" key="9">
    <source>
        <dbReference type="SAM" id="Phobius"/>
    </source>
</evidence>
<dbReference type="InterPro" id="IPR050196">
    <property type="entry name" value="Cytochrome_P450_Monoox"/>
</dbReference>
<dbReference type="AlphaFoldDB" id="A0A9N9I6F4"/>
<dbReference type="PRINTS" id="PR00463">
    <property type="entry name" value="EP450I"/>
</dbReference>
<keyword evidence="6 8" id="KW-0503">Monooxygenase</keyword>
<evidence type="ECO:0000256" key="2">
    <source>
        <dbReference type="ARBA" id="ARBA00022617"/>
    </source>
</evidence>
<dbReference type="GO" id="GO:0005506">
    <property type="term" value="F:iron ion binding"/>
    <property type="evidence" value="ECO:0007669"/>
    <property type="project" value="InterPro"/>
</dbReference>
<dbReference type="PANTHER" id="PTHR24291:SF50">
    <property type="entry name" value="BIFUNCTIONAL ALBAFLAVENONE MONOOXYGENASE_TERPENE SYNTHASE"/>
    <property type="match status" value="1"/>
</dbReference>
<feature type="binding site" description="axial binding residue" evidence="7">
    <location>
        <position position="464"/>
    </location>
    <ligand>
        <name>heme</name>
        <dbReference type="ChEBI" id="CHEBI:30413"/>
    </ligand>
    <ligandPart>
        <name>Fe</name>
        <dbReference type="ChEBI" id="CHEBI:18248"/>
    </ligandPart>
</feature>
<comment type="cofactor">
    <cofactor evidence="7">
        <name>heme</name>
        <dbReference type="ChEBI" id="CHEBI:30413"/>
    </cofactor>
</comment>
<evidence type="ECO:0000256" key="1">
    <source>
        <dbReference type="ARBA" id="ARBA00010617"/>
    </source>
</evidence>
<evidence type="ECO:0000256" key="5">
    <source>
        <dbReference type="ARBA" id="ARBA00023004"/>
    </source>
</evidence>
<evidence type="ECO:0000256" key="8">
    <source>
        <dbReference type="RuleBase" id="RU000461"/>
    </source>
</evidence>
<dbReference type="PRINTS" id="PR00385">
    <property type="entry name" value="P450"/>
</dbReference>
<dbReference type="SUPFAM" id="SSF48264">
    <property type="entry name" value="Cytochrome P450"/>
    <property type="match status" value="1"/>
</dbReference>
<dbReference type="CDD" id="cd00302">
    <property type="entry name" value="cytochrome_P450"/>
    <property type="match status" value="1"/>
</dbReference>
<dbReference type="Pfam" id="PF00067">
    <property type="entry name" value="p450"/>
    <property type="match status" value="1"/>
</dbReference>
<organism evidence="10 11">
    <name type="scientific">Cetraspora pellucida</name>
    <dbReference type="NCBI Taxonomy" id="1433469"/>
    <lineage>
        <taxon>Eukaryota</taxon>
        <taxon>Fungi</taxon>
        <taxon>Fungi incertae sedis</taxon>
        <taxon>Mucoromycota</taxon>
        <taxon>Glomeromycotina</taxon>
        <taxon>Glomeromycetes</taxon>
        <taxon>Diversisporales</taxon>
        <taxon>Gigasporaceae</taxon>
        <taxon>Cetraspora</taxon>
    </lineage>
</organism>
<evidence type="ECO:0000256" key="6">
    <source>
        <dbReference type="ARBA" id="ARBA00023033"/>
    </source>
</evidence>
<proteinExistence type="inferred from homology"/>
<keyword evidence="11" id="KW-1185">Reference proteome</keyword>